<feature type="compositionally biased region" description="Low complexity" evidence="1">
    <location>
        <begin position="610"/>
        <end position="622"/>
    </location>
</feature>
<organism evidence="2 3">
    <name type="scientific">Prorocentrum cordatum</name>
    <dbReference type="NCBI Taxonomy" id="2364126"/>
    <lineage>
        <taxon>Eukaryota</taxon>
        <taxon>Sar</taxon>
        <taxon>Alveolata</taxon>
        <taxon>Dinophyceae</taxon>
        <taxon>Prorocentrales</taxon>
        <taxon>Prorocentraceae</taxon>
        <taxon>Prorocentrum</taxon>
    </lineage>
</organism>
<reference evidence="2" key="1">
    <citation type="submission" date="2023-10" db="EMBL/GenBank/DDBJ databases">
        <authorList>
            <person name="Chen Y."/>
            <person name="Shah S."/>
            <person name="Dougan E. K."/>
            <person name="Thang M."/>
            <person name="Chan C."/>
        </authorList>
    </citation>
    <scope>NUCLEOTIDE SEQUENCE [LARGE SCALE GENOMIC DNA]</scope>
</reference>
<feature type="region of interest" description="Disordered" evidence="1">
    <location>
        <begin position="268"/>
        <end position="299"/>
    </location>
</feature>
<accession>A0ABN9RQT9</accession>
<feature type="compositionally biased region" description="Pro residues" evidence="1">
    <location>
        <begin position="275"/>
        <end position="293"/>
    </location>
</feature>
<keyword evidence="3" id="KW-1185">Reference proteome</keyword>
<comment type="caution">
    <text evidence="2">The sequence shown here is derived from an EMBL/GenBank/DDBJ whole genome shotgun (WGS) entry which is preliminary data.</text>
</comment>
<evidence type="ECO:0000313" key="2">
    <source>
        <dbReference type="EMBL" id="CAK0821607.1"/>
    </source>
</evidence>
<evidence type="ECO:0000313" key="3">
    <source>
        <dbReference type="Proteomes" id="UP001189429"/>
    </source>
</evidence>
<dbReference type="Proteomes" id="UP001189429">
    <property type="component" value="Unassembled WGS sequence"/>
</dbReference>
<feature type="compositionally biased region" description="Pro residues" evidence="1">
    <location>
        <begin position="221"/>
        <end position="241"/>
    </location>
</feature>
<protein>
    <recommendedName>
        <fullName evidence="4">Nudix hydrolase domain-containing protein</fullName>
    </recommendedName>
</protein>
<dbReference type="EMBL" id="CAUYUJ010007669">
    <property type="protein sequence ID" value="CAK0821607.1"/>
    <property type="molecule type" value="Genomic_DNA"/>
</dbReference>
<sequence length="1625" mass="175380">MEARTVDGAIAISDAPDSYSRLIWLREEEEGAPDGVAIAAALVRRRRGGLMLAVPGGSILETELAASQQEEDHALGPFVRARARGAGLANPASALATVSFEILLVDVDEGVLTELVPEAVYYEDERHAQRVLRHFTPRARHWPHGRAVLEESSRAFRSQFGEEAFAEFFTAGEEEAESAVIVGRTSEQPAEEEAAEVAGVLRDGFAESDGPLEPPPRRAGRPPPLQRPPQPALPRAAPPGGPLARAAAGKVAAAPLLGSGGALAGRSPPTAFGVAPPPAPSALGRPAPPPGPPSRSGAVDFESPAAWQAVLGRHGAPPGPELRGLRTTAAPAGAFPGTVEDFAGEGEDDAAGGGTEMERFAAALMRAARAFSQRGEEGGAGGNDDLMGLGGGNIGAGVRGTAHREALIAARRTSPGSFSRSLMEAMAAQGRSSRQPRGVAYDPPEPRLWLERTGGWSEFTPGSPNTVRDLALIAWQVADIVDRLWMNQIAEAADSAALLLMGLDRARIDGGRLDMMWLYQFERDPPASLFARGGQSAVGTRQFSSLANPRWSTVNLAYLRELDLLETRRSELQRPQGRTPVPRARGAPEQPPARRRRCDRPRRRGRGGRRQAAAAPQEAEAGIAGMRASPDREGDTGGAPDGRLLWPGPADPRHHVQQRGEVVAPLSWSGSLLRRLRALRTNFSSYIGASVCAAAQLQQRQLAGASRTAPVFPLPLPPVDGLQGAARREGGYADLDAKVEQLLLVLVCALNYVYEGRPPRPRDLSFLRSPASSVQKACLDRLRLICWSWCRDGINPYPLFAGRKADSTSHLFSDAIGAFQEHGELTSRSVGELDVEQSDAYDSYARALSDHLRAVDPHGLQGPRRVHPVPGAYAPLCPERLVLEGPLAHWSIRDFLEPPLSLAFDEPGVLRTSRVDPSSCQWGGASKLPRAQQLAFFQKLDKAGLLGFTEGPVAAHEQCNPFNAWKNASRDRLIIDRRGPNGQEGKIVGGPASHLAAGARLCELSVVRGSECLRGSSTDRRDMFYQEHVTPERAATNVLGPALPIDQLHKSLGVDPDRLHSAAAGGRPGRLGRRAFQGDRFLLEASGPDAGPRGSGLVHGTLASNPMGDHAAVDVTQGGHLNLLRSYGLLAPENFIDGRAPFPRGDVVEGLCIDDYLVIGRHAYPPGESRRDLELFDRAGRLAYVDSSLSGSSSKEVRDAERFVVVGAEVDSSARMVDQGYVPVGAPVERRLPLAELCLRAAQLPRAPVALVDTLVGSLGAVFAYRRPLFVCLNHVYSFVAQDRTIDHIIPRAVKDELSLASVLSIAAETDLTVPFSDVIYATDASPSFGAICTLEVSPALSSAVWRCGERRGGYSRLDSRACGVLRSAGALPHSMESAQCVESDLPTYVRRGIAMVFDFIEFAGGSGVLTRYLASQGVLVGPVIDISYCRHYDLSSRRLMEWAVWMLYEGRILTFAAEPPCTTFSPAAHPAVRSYRQPIGFNRADPKTRLGNLLAFRCMLLMLVGLRVEAPGGLEQPRLSKMAWLREWSRLLELGAAETWFASCAYHDPSLDGVVVYRKEFRWMTVGFPEFTEMAARCPNTRRHRAHTHTHDYRGSGYQIYCYIYPWGRRGIGSSVPRGYQTAS</sequence>
<name>A0ABN9RQT9_9DINO</name>
<feature type="region of interest" description="Disordered" evidence="1">
    <location>
        <begin position="570"/>
        <end position="654"/>
    </location>
</feature>
<feature type="region of interest" description="Disordered" evidence="1">
    <location>
        <begin position="205"/>
        <end position="246"/>
    </location>
</feature>
<feature type="compositionally biased region" description="Basic residues" evidence="1">
    <location>
        <begin position="593"/>
        <end position="609"/>
    </location>
</feature>
<evidence type="ECO:0008006" key="4">
    <source>
        <dbReference type="Google" id="ProtNLM"/>
    </source>
</evidence>
<evidence type="ECO:0000256" key="1">
    <source>
        <dbReference type="SAM" id="MobiDB-lite"/>
    </source>
</evidence>
<gene>
    <name evidence="2" type="ORF">PCOR1329_LOCUS22836</name>
</gene>
<proteinExistence type="predicted"/>